<reference evidence="2 3" key="1">
    <citation type="submission" date="2018-06" db="EMBL/GenBank/DDBJ databases">
        <title>Genomic Encyclopedia of Archaeal and Bacterial Type Strains, Phase II (KMG-II): from individual species to whole genera.</title>
        <authorList>
            <person name="Goeker M."/>
        </authorList>
    </citation>
    <scope>NUCLEOTIDE SEQUENCE [LARGE SCALE GENOMIC DNA]</scope>
    <source>
        <strain evidence="2 3">DSM 29821</strain>
    </source>
</reference>
<comment type="caution">
    <text evidence="2">The sequence shown here is derived from an EMBL/GenBank/DDBJ whole genome shotgun (WGS) entry which is preliminary data.</text>
</comment>
<dbReference type="AlphaFoldDB" id="A0A327W1R0"/>
<feature type="region of interest" description="Disordered" evidence="1">
    <location>
        <begin position="1"/>
        <end position="31"/>
    </location>
</feature>
<name>A0A327W1R0_9BACT</name>
<organism evidence="2 3">
    <name type="scientific">Chitinophaga dinghuensis</name>
    <dbReference type="NCBI Taxonomy" id="1539050"/>
    <lineage>
        <taxon>Bacteria</taxon>
        <taxon>Pseudomonadati</taxon>
        <taxon>Bacteroidota</taxon>
        <taxon>Chitinophagia</taxon>
        <taxon>Chitinophagales</taxon>
        <taxon>Chitinophagaceae</taxon>
        <taxon>Chitinophaga</taxon>
    </lineage>
</organism>
<accession>A0A327W1R0</accession>
<evidence type="ECO:0000313" key="2">
    <source>
        <dbReference type="EMBL" id="RAJ83169.1"/>
    </source>
</evidence>
<sequence>MDKGNISEVSPNVATSHTSSESSSTMDTHNMMSVDLGYEQNSQIMESLRVFARILLLVQMPEANNTKIVNLPLMPKKRAA</sequence>
<protein>
    <submittedName>
        <fullName evidence="2">Uncharacterized protein</fullName>
    </submittedName>
</protein>
<evidence type="ECO:0000313" key="3">
    <source>
        <dbReference type="Proteomes" id="UP000249819"/>
    </source>
</evidence>
<dbReference type="EMBL" id="QLMA01000003">
    <property type="protein sequence ID" value="RAJ83169.1"/>
    <property type="molecule type" value="Genomic_DNA"/>
</dbReference>
<feature type="compositionally biased region" description="Low complexity" evidence="1">
    <location>
        <begin position="15"/>
        <end position="25"/>
    </location>
</feature>
<keyword evidence="3" id="KW-1185">Reference proteome</keyword>
<evidence type="ECO:0000256" key="1">
    <source>
        <dbReference type="SAM" id="MobiDB-lite"/>
    </source>
</evidence>
<gene>
    <name evidence="2" type="ORF">CLV59_103128</name>
</gene>
<dbReference type="Proteomes" id="UP000249819">
    <property type="component" value="Unassembled WGS sequence"/>
</dbReference>
<proteinExistence type="predicted"/>